<evidence type="ECO:0000256" key="8">
    <source>
        <dbReference type="SAM" id="Phobius"/>
    </source>
</evidence>
<dbReference type="InterPro" id="IPR000802">
    <property type="entry name" value="Arsenical_pump_ArsB"/>
</dbReference>
<keyword evidence="5 8" id="KW-0812">Transmembrane</keyword>
<keyword evidence="11" id="KW-1185">Reference proteome</keyword>
<keyword evidence="3" id="KW-0813">Transport</keyword>
<keyword evidence="7 8" id="KW-0472">Membrane</keyword>
<dbReference type="PRINTS" id="PR00758">
    <property type="entry name" value="ARSENICPUMP"/>
</dbReference>
<feature type="transmembrane region" description="Helical" evidence="8">
    <location>
        <begin position="105"/>
        <end position="131"/>
    </location>
</feature>
<evidence type="ECO:0000313" key="10">
    <source>
        <dbReference type="EMBL" id="MEE7458532.1"/>
    </source>
</evidence>
<dbReference type="Proteomes" id="UP001349262">
    <property type="component" value="Unassembled WGS sequence"/>
</dbReference>
<sequence>MGGFALTPHLATWGIAALATLGVITRPMGWPEAVWAVLGASALVLLGLLPVGAAWDGVLKGGDVYLFLIGMMLMSEVARKEGLFDWLAGLAVRAARGSATRLFALVYAVGTLVTVFLSNDACAVVLTPAVYAATRAAKVRDPLPYLFICAFIANAASFVLPISNPANLVVFADAMPPLTRWLALFALPSVLAIAATYAVLRITQGPTLRAQSVATEVEGAPLSRTGLVAGLGIVATGAVLIAASALGRDLGLPTFAAGLATTLIVLLMRRGGLVTVVRDVSWGVLPLVAGLFVLVEALEKTGLLGRIAEGLKAAVGTAPEATAWGAGALVAVLSNLVNNLPAGLIAGAAVQAAAVPERVAGAVLIGIDLGPNLSVTGSLATILWLTALRREGIDVGFWRFLKLGALVMPPALLLALAGLLLVP</sequence>
<dbReference type="CDD" id="cd01118">
    <property type="entry name" value="ArsB_permease"/>
    <property type="match status" value="1"/>
</dbReference>
<comment type="similarity">
    <text evidence="2">Belongs to the CitM (TC 2.A.11) transporter family.</text>
</comment>
<feature type="transmembrane region" description="Helical" evidence="8">
    <location>
        <begin position="400"/>
        <end position="422"/>
    </location>
</feature>
<evidence type="ECO:0000256" key="4">
    <source>
        <dbReference type="ARBA" id="ARBA00022475"/>
    </source>
</evidence>
<feature type="transmembrane region" description="Helical" evidence="8">
    <location>
        <begin position="6"/>
        <end position="24"/>
    </location>
</feature>
<proteinExistence type="inferred from homology"/>
<evidence type="ECO:0000256" key="1">
    <source>
        <dbReference type="ARBA" id="ARBA00004651"/>
    </source>
</evidence>
<feature type="transmembrane region" description="Helical" evidence="8">
    <location>
        <begin position="182"/>
        <end position="200"/>
    </location>
</feature>
<feature type="transmembrane region" description="Helical" evidence="8">
    <location>
        <begin position="221"/>
        <end position="244"/>
    </location>
</feature>
<dbReference type="InterPro" id="IPR004680">
    <property type="entry name" value="Cit_transptr-like_dom"/>
</dbReference>
<evidence type="ECO:0000256" key="3">
    <source>
        <dbReference type="ARBA" id="ARBA00022448"/>
    </source>
</evidence>
<evidence type="ECO:0000256" key="6">
    <source>
        <dbReference type="ARBA" id="ARBA00022989"/>
    </source>
</evidence>
<gene>
    <name evidence="10" type="ORF">MRSR164_17670</name>
</gene>
<dbReference type="PANTHER" id="PTHR43302:SF5">
    <property type="entry name" value="TRANSPORTER ARSB-RELATED"/>
    <property type="match status" value="1"/>
</dbReference>
<keyword evidence="6 8" id="KW-1133">Transmembrane helix</keyword>
<name>A0ABU7TD68_9HYPH</name>
<comment type="subcellular location">
    <subcellularLocation>
        <location evidence="1">Cell membrane</location>
        <topology evidence="1">Multi-pass membrane protein</topology>
    </subcellularLocation>
</comment>
<evidence type="ECO:0000256" key="2">
    <source>
        <dbReference type="ARBA" id="ARBA00009843"/>
    </source>
</evidence>
<feature type="transmembrane region" description="Helical" evidence="8">
    <location>
        <begin position="280"/>
        <end position="298"/>
    </location>
</feature>
<feature type="transmembrane region" description="Helical" evidence="8">
    <location>
        <begin position="33"/>
        <end position="55"/>
    </location>
</feature>
<evidence type="ECO:0000256" key="7">
    <source>
        <dbReference type="ARBA" id="ARBA00023136"/>
    </source>
</evidence>
<evidence type="ECO:0000256" key="5">
    <source>
        <dbReference type="ARBA" id="ARBA00022692"/>
    </source>
</evidence>
<accession>A0ABU7TD68</accession>
<dbReference type="Pfam" id="PF03600">
    <property type="entry name" value="CitMHS"/>
    <property type="match status" value="1"/>
</dbReference>
<dbReference type="EMBL" id="MLBY01000005">
    <property type="protein sequence ID" value="MEE7458532.1"/>
    <property type="molecule type" value="Genomic_DNA"/>
</dbReference>
<organism evidence="10 11">
    <name type="scientific">Methylobacterium radiotolerans</name>
    <dbReference type="NCBI Taxonomy" id="31998"/>
    <lineage>
        <taxon>Bacteria</taxon>
        <taxon>Pseudomonadati</taxon>
        <taxon>Pseudomonadota</taxon>
        <taxon>Alphaproteobacteria</taxon>
        <taxon>Hyphomicrobiales</taxon>
        <taxon>Methylobacteriaceae</taxon>
        <taxon>Methylobacterium</taxon>
    </lineage>
</organism>
<keyword evidence="4" id="KW-1003">Cell membrane</keyword>
<feature type="transmembrane region" description="Helical" evidence="8">
    <location>
        <begin position="143"/>
        <end position="162"/>
    </location>
</feature>
<reference evidence="10 11" key="1">
    <citation type="journal article" date="2012" name="Genet. Mol. Biol.">
        <title>Analysis of 16S rRNA and mxaF genes revealing insights into Methylobacterium niche-specific plant association.</title>
        <authorList>
            <person name="Dourado M.N."/>
            <person name="Andreote F.D."/>
            <person name="Dini-Andreote F."/>
            <person name="Conti R."/>
            <person name="Araujo J.M."/>
            <person name="Araujo W.L."/>
        </authorList>
    </citation>
    <scope>NUCLEOTIDE SEQUENCE [LARGE SCALE GENOMIC DNA]</scope>
    <source>
        <strain evidence="10 11">SR1.6/4</strain>
    </source>
</reference>
<feature type="domain" description="Citrate transporter-like" evidence="9">
    <location>
        <begin position="27"/>
        <end position="355"/>
    </location>
</feature>
<feature type="transmembrane region" description="Helical" evidence="8">
    <location>
        <begin position="250"/>
        <end position="268"/>
    </location>
</feature>
<feature type="transmembrane region" description="Helical" evidence="8">
    <location>
        <begin position="369"/>
        <end position="388"/>
    </location>
</feature>
<comment type="caution">
    <text evidence="10">The sequence shown here is derived from an EMBL/GenBank/DDBJ whole genome shotgun (WGS) entry which is preliminary data.</text>
</comment>
<protein>
    <submittedName>
        <fullName evidence="10">Arsenic transporter</fullName>
    </submittedName>
</protein>
<evidence type="ECO:0000313" key="11">
    <source>
        <dbReference type="Proteomes" id="UP001349262"/>
    </source>
</evidence>
<evidence type="ECO:0000259" key="9">
    <source>
        <dbReference type="Pfam" id="PF03600"/>
    </source>
</evidence>
<dbReference type="PANTHER" id="PTHR43302">
    <property type="entry name" value="TRANSPORTER ARSB-RELATED"/>
    <property type="match status" value="1"/>
</dbReference>